<gene>
    <name evidence="2" type="ORF">BD626DRAFT_122458</name>
</gene>
<comment type="caution">
    <text evidence="2">The sequence shown here is derived from an EMBL/GenBank/DDBJ whole genome shotgun (WGS) entry which is preliminary data.</text>
</comment>
<reference evidence="2 3" key="1">
    <citation type="journal article" date="2019" name="New Phytol.">
        <title>Comparative genomics reveals unique wood-decay strategies and fruiting body development in the Schizophyllaceae.</title>
        <authorList>
            <person name="Almasi E."/>
            <person name="Sahu N."/>
            <person name="Krizsan K."/>
            <person name="Balint B."/>
            <person name="Kovacs G.M."/>
            <person name="Kiss B."/>
            <person name="Cseklye J."/>
            <person name="Drula E."/>
            <person name="Henrissat B."/>
            <person name="Nagy I."/>
            <person name="Chovatia M."/>
            <person name="Adam C."/>
            <person name="LaButti K."/>
            <person name="Lipzen A."/>
            <person name="Riley R."/>
            <person name="Grigoriev I.V."/>
            <person name="Nagy L.G."/>
        </authorList>
    </citation>
    <scope>NUCLEOTIDE SEQUENCE [LARGE SCALE GENOMIC DNA]</scope>
    <source>
        <strain evidence="2 3">NL-1724</strain>
    </source>
</reference>
<dbReference type="Proteomes" id="UP000320762">
    <property type="component" value="Unassembled WGS sequence"/>
</dbReference>
<sequence>MPANTKECSVSAKAGAGTLRPDDGCRDGLRLDGEHGRALSRSSKAGDASSNAGTLRHVELGSLSSSNSGALPSRACERFVPSNRGAERSRLRPDEVRLCWTRRRTRRAEDNGLRGRPPTLSTMRLPLPLSLTRPTFLRERQRARRFMSVQARASFRDRRRAPALETLEAAPPFADIKACPPPISRLPSRTSTYVSLCARRHAPHLKTVEALPPSGAWRRRLLSRPSMCGPL</sequence>
<feature type="compositionally biased region" description="Basic and acidic residues" evidence="1">
    <location>
        <begin position="20"/>
        <end position="37"/>
    </location>
</feature>
<protein>
    <submittedName>
        <fullName evidence="2">Uncharacterized protein</fullName>
    </submittedName>
</protein>
<dbReference type="EMBL" id="VDMD01000020">
    <property type="protein sequence ID" value="TRM60813.1"/>
    <property type="molecule type" value="Genomic_DNA"/>
</dbReference>
<feature type="region of interest" description="Disordered" evidence="1">
    <location>
        <begin position="1"/>
        <end position="53"/>
    </location>
</feature>
<keyword evidence="3" id="KW-1185">Reference proteome</keyword>
<organism evidence="2 3">
    <name type="scientific">Schizophyllum amplum</name>
    <dbReference type="NCBI Taxonomy" id="97359"/>
    <lineage>
        <taxon>Eukaryota</taxon>
        <taxon>Fungi</taxon>
        <taxon>Dikarya</taxon>
        <taxon>Basidiomycota</taxon>
        <taxon>Agaricomycotina</taxon>
        <taxon>Agaricomycetes</taxon>
        <taxon>Agaricomycetidae</taxon>
        <taxon>Agaricales</taxon>
        <taxon>Schizophyllaceae</taxon>
        <taxon>Schizophyllum</taxon>
    </lineage>
</organism>
<dbReference type="AlphaFoldDB" id="A0A550C7N2"/>
<name>A0A550C7N2_9AGAR</name>
<accession>A0A550C7N2</accession>
<feature type="compositionally biased region" description="Polar residues" evidence="1">
    <location>
        <begin position="40"/>
        <end position="53"/>
    </location>
</feature>
<evidence type="ECO:0000313" key="2">
    <source>
        <dbReference type="EMBL" id="TRM60813.1"/>
    </source>
</evidence>
<evidence type="ECO:0000313" key="3">
    <source>
        <dbReference type="Proteomes" id="UP000320762"/>
    </source>
</evidence>
<proteinExistence type="predicted"/>
<evidence type="ECO:0000256" key="1">
    <source>
        <dbReference type="SAM" id="MobiDB-lite"/>
    </source>
</evidence>